<proteinExistence type="predicted"/>
<protein>
    <recommendedName>
        <fullName evidence="3">F-box domain-containing protein</fullName>
    </recommendedName>
</protein>
<keyword evidence="2" id="KW-1185">Reference proteome</keyword>
<sequence>MESACLIRSCREEGHNHEIRDLTLTRQGQIEVRRELHERFTQIHMEQEHPESEIRCAILFEIANVEMELHKEEEAVLLKISERRRQEAERRREFQPKISDIELLLQRLPQEVKMMIFDATPIPALAVLNRTSQLLRSLTTRHLYSRPKTLRTRLFARTLYENPDLAKCVISLSFISRRYRGEPCI</sequence>
<accession>A0AA40C7I6</accession>
<dbReference type="EMBL" id="JAULSU010000002">
    <property type="protein sequence ID" value="KAK0627068.1"/>
    <property type="molecule type" value="Genomic_DNA"/>
</dbReference>
<evidence type="ECO:0008006" key="3">
    <source>
        <dbReference type="Google" id="ProtNLM"/>
    </source>
</evidence>
<gene>
    <name evidence="1" type="ORF">B0T14DRAFT_126577</name>
</gene>
<dbReference type="Proteomes" id="UP001175000">
    <property type="component" value="Unassembled WGS sequence"/>
</dbReference>
<dbReference type="AlphaFoldDB" id="A0AA40C7I6"/>
<evidence type="ECO:0000313" key="1">
    <source>
        <dbReference type="EMBL" id="KAK0627068.1"/>
    </source>
</evidence>
<evidence type="ECO:0000313" key="2">
    <source>
        <dbReference type="Proteomes" id="UP001175000"/>
    </source>
</evidence>
<name>A0AA40C7I6_9PEZI</name>
<reference evidence="1" key="1">
    <citation type="submission" date="2023-06" db="EMBL/GenBank/DDBJ databases">
        <title>Genome-scale phylogeny and comparative genomics of the fungal order Sordariales.</title>
        <authorList>
            <consortium name="Lawrence Berkeley National Laboratory"/>
            <person name="Hensen N."/>
            <person name="Bonometti L."/>
            <person name="Westerberg I."/>
            <person name="Brannstrom I.O."/>
            <person name="Guillou S."/>
            <person name="Cros-Aarteil S."/>
            <person name="Calhoun S."/>
            <person name="Haridas S."/>
            <person name="Kuo A."/>
            <person name="Mondo S."/>
            <person name="Pangilinan J."/>
            <person name="Riley R."/>
            <person name="Labutti K."/>
            <person name="Andreopoulos B."/>
            <person name="Lipzen A."/>
            <person name="Chen C."/>
            <person name="Yanf M."/>
            <person name="Daum C."/>
            <person name="Ng V."/>
            <person name="Clum A."/>
            <person name="Steindorff A."/>
            <person name="Ohm R."/>
            <person name="Martin F."/>
            <person name="Silar P."/>
            <person name="Natvig D."/>
            <person name="Lalanne C."/>
            <person name="Gautier V."/>
            <person name="Ament-Velasquez S.L."/>
            <person name="Kruys A."/>
            <person name="Hutchinson M.I."/>
            <person name="Powell A.J."/>
            <person name="Barry K."/>
            <person name="Miller A.N."/>
            <person name="Grigoriev I.V."/>
            <person name="Debuchy R."/>
            <person name="Gladieux P."/>
            <person name="Thoren M.H."/>
            <person name="Johannesson H."/>
        </authorList>
    </citation>
    <scope>NUCLEOTIDE SEQUENCE</scope>
    <source>
        <strain evidence="1">CBS 606.72</strain>
    </source>
</reference>
<organism evidence="1 2">
    <name type="scientific">Immersiella caudata</name>
    <dbReference type="NCBI Taxonomy" id="314043"/>
    <lineage>
        <taxon>Eukaryota</taxon>
        <taxon>Fungi</taxon>
        <taxon>Dikarya</taxon>
        <taxon>Ascomycota</taxon>
        <taxon>Pezizomycotina</taxon>
        <taxon>Sordariomycetes</taxon>
        <taxon>Sordariomycetidae</taxon>
        <taxon>Sordariales</taxon>
        <taxon>Lasiosphaeriaceae</taxon>
        <taxon>Immersiella</taxon>
    </lineage>
</organism>
<comment type="caution">
    <text evidence="1">The sequence shown here is derived from an EMBL/GenBank/DDBJ whole genome shotgun (WGS) entry which is preliminary data.</text>
</comment>